<evidence type="ECO:0000256" key="2">
    <source>
        <dbReference type="ARBA" id="ARBA00023015"/>
    </source>
</evidence>
<dbReference type="InterPro" id="IPR050950">
    <property type="entry name" value="HTH-type_LysR_regulators"/>
</dbReference>
<evidence type="ECO:0000256" key="3">
    <source>
        <dbReference type="ARBA" id="ARBA00023125"/>
    </source>
</evidence>
<dbReference type="Gene3D" id="3.40.190.290">
    <property type="match status" value="1"/>
</dbReference>
<keyword evidence="2" id="KW-0805">Transcription regulation</keyword>
<dbReference type="PRINTS" id="PR00039">
    <property type="entry name" value="HTHLYSR"/>
</dbReference>
<dbReference type="SUPFAM" id="SSF53850">
    <property type="entry name" value="Periplasmic binding protein-like II"/>
    <property type="match status" value="1"/>
</dbReference>
<evidence type="ECO:0000256" key="4">
    <source>
        <dbReference type="ARBA" id="ARBA00023163"/>
    </source>
</evidence>
<dbReference type="FunFam" id="1.10.10.10:FF:000001">
    <property type="entry name" value="LysR family transcriptional regulator"/>
    <property type="match status" value="1"/>
</dbReference>
<dbReference type="EMBL" id="RHGY01000010">
    <property type="protein sequence ID" value="RRG17419.1"/>
    <property type="molecule type" value="Genomic_DNA"/>
</dbReference>
<dbReference type="Proteomes" id="UP000275836">
    <property type="component" value="Unassembled WGS sequence"/>
</dbReference>
<dbReference type="Gene3D" id="1.10.10.10">
    <property type="entry name" value="Winged helix-like DNA-binding domain superfamily/Winged helix DNA-binding domain"/>
    <property type="match status" value="1"/>
</dbReference>
<evidence type="ECO:0000313" key="7">
    <source>
        <dbReference type="Proteomes" id="UP000275836"/>
    </source>
</evidence>
<dbReference type="InterPro" id="IPR000847">
    <property type="entry name" value="LysR_HTH_N"/>
</dbReference>
<keyword evidence="4" id="KW-0804">Transcription</keyword>
<reference evidence="6 7" key="1">
    <citation type="submission" date="2018-10" db="EMBL/GenBank/DDBJ databases">
        <title>Draft genome sequence of Weissella viridescens UCO-SMC3.</title>
        <authorList>
            <person name="Garcia-Cancino A."/>
            <person name="Espinoza-Monje M."/>
            <person name="Albarracin L."/>
            <person name="Garcia-Castillo V."/>
            <person name="Campos-Martin J."/>
            <person name="Nakano Y."/>
            <person name="Guitierrez-Zamorano C."/>
            <person name="Ikeda-Ohtsubo W."/>
            <person name="Morita H."/>
            <person name="Kitazawa H."/>
            <person name="Villena J."/>
        </authorList>
    </citation>
    <scope>NUCLEOTIDE SEQUENCE [LARGE SCALE GENOMIC DNA]</scope>
    <source>
        <strain evidence="6 7">UCO-SMC3</strain>
    </source>
</reference>
<dbReference type="InterPro" id="IPR036388">
    <property type="entry name" value="WH-like_DNA-bd_sf"/>
</dbReference>
<comment type="similarity">
    <text evidence="1">Belongs to the LysR transcriptional regulatory family.</text>
</comment>
<feature type="domain" description="HTH lysR-type" evidence="5">
    <location>
        <begin position="7"/>
        <end position="64"/>
    </location>
</feature>
<proteinExistence type="inferred from homology"/>
<dbReference type="AlphaFoldDB" id="A0A3P2R9D2"/>
<dbReference type="SUPFAM" id="SSF46785">
    <property type="entry name" value="Winged helix' DNA-binding domain"/>
    <property type="match status" value="1"/>
</dbReference>
<dbReference type="PROSITE" id="PS50931">
    <property type="entry name" value="HTH_LYSR"/>
    <property type="match status" value="1"/>
</dbReference>
<sequence>MRLEHRMNINDLSYFIDLAETHSFTAVAKHFDISQPSVTYAIKRLEEHFEAQLIKRDQSHKTISLTPAGSTLYLAAQKIVAEYHFAQSEIKLQTQQKLTLGLPPIIATYYAPQLSHLLLEHNLLEHVQTIENGSIDLINKVSLGQLDMALIGAPTPPTGLQNVQCKQISAYPFVLVTADQAAPDQLSFKDLDQQKFILLNESFVHNSVFTQLSENNGVHPTISYQTSNLTLLKDLVRQHGGMSFITTLALTDVDQDLKQIKLTDADLPTFNIYAVSRIQENADAMTRQLEGLINHLN</sequence>
<accession>A0A3P2R9D2</accession>
<dbReference type="OrthoDB" id="9803735at2"/>
<comment type="caution">
    <text evidence="6">The sequence shown here is derived from an EMBL/GenBank/DDBJ whole genome shotgun (WGS) entry which is preliminary data.</text>
</comment>
<dbReference type="GO" id="GO:0003700">
    <property type="term" value="F:DNA-binding transcription factor activity"/>
    <property type="evidence" value="ECO:0007669"/>
    <property type="project" value="InterPro"/>
</dbReference>
<dbReference type="PANTHER" id="PTHR30419">
    <property type="entry name" value="HTH-TYPE TRANSCRIPTIONAL REGULATOR YBHD"/>
    <property type="match status" value="1"/>
</dbReference>
<evidence type="ECO:0000256" key="1">
    <source>
        <dbReference type="ARBA" id="ARBA00009437"/>
    </source>
</evidence>
<dbReference type="Pfam" id="PF03466">
    <property type="entry name" value="LysR_substrate"/>
    <property type="match status" value="1"/>
</dbReference>
<organism evidence="6 7">
    <name type="scientific">Weissella viridescens</name>
    <name type="common">Lactobacillus viridescens</name>
    <dbReference type="NCBI Taxonomy" id="1629"/>
    <lineage>
        <taxon>Bacteria</taxon>
        <taxon>Bacillati</taxon>
        <taxon>Bacillota</taxon>
        <taxon>Bacilli</taxon>
        <taxon>Lactobacillales</taxon>
        <taxon>Lactobacillaceae</taxon>
        <taxon>Weissella</taxon>
    </lineage>
</organism>
<name>A0A3P2R9D2_WEIVI</name>
<dbReference type="Pfam" id="PF00126">
    <property type="entry name" value="HTH_1"/>
    <property type="match status" value="1"/>
</dbReference>
<dbReference type="InterPro" id="IPR036390">
    <property type="entry name" value="WH_DNA-bd_sf"/>
</dbReference>
<protein>
    <submittedName>
        <fullName evidence="6">LysR family transcriptional regulator</fullName>
    </submittedName>
</protein>
<dbReference type="InterPro" id="IPR005119">
    <property type="entry name" value="LysR_subst-bd"/>
</dbReference>
<dbReference type="GO" id="GO:0005829">
    <property type="term" value="C:cytosol"/>
    <property type="evidence" value="ECO:0007669"/>
    <property type="project" value="TreeGrafter"/>
</dbReference>
<evidence type="ECO:0000259" key="5">
    <source>
        <dbReference type="PROSITE" id="PS50931"/>
    </source>
</evidence>
<evidence type="ECO:0000313" key="6">
    <source>
        <dbReference type="EMBL" id="RRG17419.1"/>
    </source>
</evidence>
<dbReference type="GO" id="GO:0003677">
    <property type="term" value="F:DNA binding"/>
    <property type="evidence" value="ECO:0007669"/>
    <property type="project" value="UniProtKB-KW"/>
</dbReference>
<keyword evidence="3" id="KW-0238">DNA-binding</keyword>
<gene>
    <name evidence="6" type="ORF">D3P96_07650</name>
</gene>